<evidence type="ECO:0000313" key="7">
    <source>
        <dbReference type="Proteomes" id="UP000029647"/>
    </source>
</evidence>
<evidence type="ECO:0000256" key="2">
    <source>
        <dbReference type="ARBA" id="ARBA00022448"/>
    </source>
</evidence>
<evidence type="ECO:0000256" key="4">
    <source>
        <dbReference type="ARBA" id="ARBA00022840"/>
    </source>
</evidence>
<keyword evidence="3" id="KW-0547">Nucleotide-binding</keyword>
<evidence type="ECO:0000256" key="1">
    <source>
        <dbReference type="ARBA" id="ARBA00005417"/>
    </source>
</evidence>
<dbReference type="InterPro" id="IPR017871">
    <property type="entry name" value="ABC_transporter-like_CS"/>
</dbReference>
<evidence type="ECO:0000259" key="5">
    <source>
        <dbReference type="PROSITE" id="PS50893"/>
    </source>
</evidence>
<evidence type="ECO:0000313" key="6">
    <source>
        <dbReference type="EMBL" id="GAL74141.1"/>
    </source>
</evidence>
<dbReference type="PROSITE" id="PS00211">
    <property type="entry name" value="ABC_TRANSPORTER_1"/>
    <property type="match status" value="1"/>
</dbReference>
<reference evidence="6 7" key="1">
    <citation type="journal article" date="2014" name="Genome Announc.">
        <title>Draft Genome Sequences of Marine Flavobacterium Nonlabens Strains NR17, NR24, NR27, NR32, NR33, and Ara13.</title>
        <authorList>
            <person name="Nakanishi M."/>
            <person name="Meirelles P."/>
            <person name="Suzuki R."/>
            <person name="Takatani N."/>
            <person name="Mino S."/>
            <person name="Suda W."/>
            <person name="Oshima K."/>
            <person name="Hattori M."/>
            <person name="Ohkuma M."/>
            <person name="Hosokawa M."/>
            <person name="Miyashita K."/>
            <person name="Thompson F.L."/>
            <person name="Niwa A."/>
            <person name="Sawabe T."/>
            <person name="Sawabe T."/>
        </authorList>
    </citation>
    <scope>NUCLEOTIDE SEQUENCE [LARGE SCALE GENOMIC DNA]</scope>
    <source>
        <strain evidence="7">JCM19275</strain>
    </source>
</reference>
<dbReference type="GO" id="GO:0055085">
    <property type="term" value="P:transmembrane transport"/>
    <property type="evidence" value="ECO:0007669"/>
    <property type="project" value="UniProtKB-ARBA"/>
</dbReference>
<dbReference type="Pfam" id="PF00005">
    <property type="entry name" value="ABC_tran"/>
    <property type="match status" value="1"/>
</dbReference>
<dbReference type="GO" id="GO:0016887">
    <property type="term" value="F:ATP hydrolysis activity"/>
    <property type="evidence" value="ECO:0007669"/>
    <property type="project" value="InterPro"/>
</dbReference>
<dbReference type="AlphaFoldDB" id="A0A090WB02"/>
<dbReference type="InterPro" id="IPR027417">
    <property type="entry name" value="P-loop_NTPase"/>
</dbReference>
<comment type="similarity">
    <text evidence="1">Belongs to the ABC transporter superfamily.</text>
</comment>
<protein>
    <submittedName>
        <fullName evidence="6">Dipeptide transport ATP-binding protein DppD</fullName>
    </submittedName>
</protein>
<gene>
    <name evidence="6" type="ORF">JCM19275_2988</name>
</gene>
<sequence>MNLKLYAGESLGLVGESGCGKSTLGNMILGLQNITSGQLIYKGEDITNLKGRKMRSLRKELQIIFQDPFASLNPRLTVGQAIMEPMKWHGIGNSDADRKKRVMQLLDRVGLTQEQFNRYPHEFSGGQRQRIGIARTVALEPELIVCDESVSALDISVQAQVLNLLNEFKEDFGFSYLFISHDLAVVKYFCDQVIVMNKGRVEEQNEADVLYSNPQTDYTKKLISAIPKG</sequence>
<keyword evidence="4 6" id="KW-0067">ATP-binding</keyword>
<dbReference type="GO" id="GO:0005524">
    <property type="term" value="F:ATP binding"/>
    <property type="evidence" value="ECO:0007669"/>
    <property type="project" value="UniProtKB-KW"/>
</dbReference>
<dbReference type="PANTHER" id="PTHR43776:SF7">
    <property type="entry name" value="D,D-DIPEPTIDE TRANSPORT ATP-BINDING PROTEIN DDPF-RELATED"/>
    <property type="match status" value="1"/>
</dbReference>
<organism evidence="6 7">
    <name type="scientific">Nonlabens ulvanivorans</name>
    <name type="common">Persicivirga ulvanivorans</name>
    <dbReference type="NCBI Taxonomy" id="906888"/>
    <lineage>
        <taxon>Bacteria</taxon>
        <taxon>Pseudomonadati</taxon>
        <taxon>Bacteroidota</taxon>
        <taxon>Flavobacteriia</taxon>
        <taxon>Flavobacteriales</taxon>
        <taxon>Flavobacteriaceae</taxon>
        <taxon>Nonlabens</taxon>
    </lineage>
</organism>
<dbReference type="SMART" id="SM00382">
    <property type="entry name" value="AAA"/>
    <property type="match status" value="1"/>
</dbReference>
<dbReference type="InterPro" id="IPR050319">
    <property type="entry name" value="ABC_transp_ATP-bind"/>
</dbReference>
<dbReference type="EMBL" id="BBNT01000001">
    <property type="protein sequence ID" value="GAL74141.1"/>
    <property type="molecule type" value="Genomic_DNA"/>
</dbReference>
<name>A0A090WB02_NONUL</name>
<keyword evidence="2" id="KW-0813">Transport</keyword>
<proteinExistence type="inferred from homology"/>
<accession>A0A090WB02</accession>
<dbReference type="Gene3D" id="3.40.50.300">
    <property type="entry name" value="P-loop containing nucleotide triphosphate hydrolases"/>
    <property type="match status" value="1"/>
</dbReference>
<evidence type="ECO:0000256" key="3">
    <source>
        <dbReference type="ARBA" id="ARBA00022741"/>
    </source>
</evidence>
<dbReference type="PANTHER" id="PTHR43776">
    <property type="entry name" value="TRANSPORT ATP-BINDING PROTEIN"/>
    <property type="match status" value="1"/>
</dbReference>
<dbReference type="InterPro" id="IPR003439">
    <property type="entry name" value="ABC_transporter-like_ATP-bd"/>
</dbReference>
<dbReference type="PROSITE" id="PS50893">
    <property type="entry name" value="ABC_TRANSPORTER_2"/>
    <property type="match status" value="1"/>
</dbReference>
<comment type="caution">
    <text evidence="6">The sequence shown here is derived from an EMBL/GenBank/DDBJ whole genome shotgun (WGS) entry which is preliminary data.</text>
</comment>
<dbReference type="InterPro" id="IPR003593">
    <property type="entry name" value="AAA+_ATPase"/>
</dbReference>
<dbReference type="SUPFAM" id="SSF52540">
    <property type="entry name" value="P-loop containing nucleoside triphosphate hydrolases"/>
    <property type="match status" value="1"/>
</dbReference>
<dbReference type="Proteomes" id="UP000029647">
    <property type="component" value="Unassembled WGS sequence"/>
</dbReference>
<feature type="domain" description="ABC transporter" evidence="5">
    <location>
        <begin position="1"/>
        <end position="223"/>
    </location>
</feature>
<dbReference type="CDD" id="cd03257">
    <property type="entry name" value="ABC_NikE_OppD_transporters"/>
    <property type="match status" value="1"/>
</dbReference>